<dbReference type="GO" id="GO:0005975">
    <property type="term" value="P:carbohydrate metabolic process"/>
    <property type="evidence" value="ECO:0007669"/>
    <property type="project" value="InterPro"/>
</dbReference>
<dbReference type="EMBL" id="PSQE01000004">
    <property type="protein sequence ID" value="RHN60102.1"/>
    <property type="molecule type" value="Genomic_DNA"/>
</dbReference>
<dbReference type="Proteomes" id="UP000265566">
    <property type="component" value="Chromosome 4"/>
</dbReference>
<dbReference type="GO" id="GO:0004565">
    <property type="term" value="F:beta-galactosidase activity"/>
    <property type="evidence" value="ECO:0007669"/>
    <property type="project" value="UniProtKB-EC"/>
</dbReference>
<comment type="caution">
    <text evidence="2">The sequence shown here is derived from an EMBL/GenBank/DDBJ whole genome shotgun (WGS) entry which is preliminary data.</text>
</comment>
<dbReference type="EC" id="3.2.1.23" evidence="2"/>
<proteinExistence type="inferred from homology"/>
<reference evidence="2" key="1">
    <citation type="journal article" date="2018" name="Nat. Plants">
        <title>Whole-genome landscape of Medicago truncatula symbiotic genes.</title>
        <authorList>
            <person name="Pecrix Y."/>
            <person name="Gamas P."/>
            <person name="Carrere S."/>
        </authorList>
    </citation>
    <scope>NUCLEOTIDE SEQUENCE</scope>
    <source>
        <tissue evidence="2">Leaves</tissue>
    </source>
</reference>
<accession>A0A396I389</accession>
<comment type="similarity">
    <text evidence="1">Belongs to the glycosyl hydrolase 35 family.</text>
</comment>
<organism evidence="2">
    <name type="scientific">Medicago truncatula</name>
    <name type="common">Barrel medic</name>
    <name type="synonym">Medicago tribuloides</name>
    <dbReference type="NCBI Taxonomy" id="3880"/>
    <lineage>
        <taxon>Eukaryota</taxon>
        <taxon>Viridiplantae</taxon>
        <taxon>Streptophyta</taxon>
        <taxon>Embryophyta</taxon>
        <taxon>Tracheophyta</taxon>
        <taxon>Spermatophyta</taxon>
        <taxon>Magnoliopsida</taxon>
        <taxon>eudicotyledons</taxon>
        <taxon>Gunneridae</taxon>
        <taxon>Pentapetalae</taxon>
        <taxon>rosids</taxon>
        <taxon>fabids</taxon>
        <taxon>Fabales</taxon>
        <taxon>Fabaceae</taxon>
        <taxon>Papilionoideae</taxon>
        <taxon>50 kb inversion clade</taxon>
        <taxon>NPAAA clade</taxon>
        <taxon>Hologalegina</taxon>
        <taxon>IRL clade</taxon>
        <taxon>Trifolieae</taxon>
        <taxon>Medicago</taxon>
    </lineage>
</organism>
<keyword evidence="2" id="KW-0326">Glycosidase</keyword>
<dbReference type="PANTHER" id="PTHR23421">
    <property type="entry name" value="BETA-GALACTOSIDASE RELATED"/>
    <property type="match status" value="1"/>
</dbReference>
<name>A0A396I389_MEDTR</name>
<protein>
    <submittedName>
        <fullName evidence="2">Putative beta-galactosidase</fullName>
        <ecNumber evidence="2">3.2.1.23</ecNumber>
    </submittedName>
</protein>
<dbReference type="Gramene" id="rna22324">
    <property type="protein sequence ID" value="RHN60102.1"/>
    <property type="gene ID" value="gene22324"/>
</dbReference>
<sequence>MSRDFDCFKDLKKEVDVWKIGFRVLDSWIVTASNGNQHMELIIGDAKFQMQKIIKIVDMMKAERLFESQGGPIIMSQIENECGPTEYEIGVSRFTEFGGPVPHRPAEDMAFSVARFIQKGGSLHYNNQTNLKL</sequence>
<gene>
    <name evidence="2" type="ORF">MtrunA17_Chr4g0021711</name>
</gene>
<keyword evidence="2" id="KW-0378">Hydrolase</keyword>
<dbReference type="SUPFAM" id="SSF51445">
    <property type="entry name" value="(Trans)glycosidases"/>
    <property type="match status" value="1"/>
</dbReference>
<dbReference type="AlphaFoldDB" id="A0A396I389"/>
<evidence type="ECO:0000313" key="2">
    <source>
        <dbReference type="EMBL" id="RHN60102.1"/>
    </source>
</evidence>
<evidence type="ECO:0000256" key="1">
    <source>
        <dbReference type="ARBA" id="ARBA00009809"/>
    </source>
</evidence>
<dbReference type="InterPro" id="IPR017853">
    <property type="entry name" value="GH"/>
</dbReference>
<dbReference type="InterPro" id="IPR001944">
    <property type="entry name" value="Glycoside_Hdrlase_35"/>
</dbReference>